<gene>
    <name evidence="1" type="ORF">UFOVP32_28</name>
    <name evidence="2" type="ORF">UFOVP50_48</name>
</gene>
<dbReference type="EMBL" id="LR796173">
    <property type="protein sequence ID" value="CAB4123716.1"/>
    <property type="molecule type" value="Genomic_DNA"/>
</dbReference>
<evidence type="ECO:0000313" key="2">
    <source>
        <dbReference type="EMBL" id="CAB4123716.1"/>
    </source>
</evidence>
<name>A0A6J5KQY1_9CAUD</name>
<protein>
    <submittedName>
        <fullName evidence="2">Uncharacterized protein</fullName>
    </submittedName>
</protein>
<dbReference type="EMBL" id="LR796160">
    <property type="protein sequence ID" value="CAB4122487.1"/>
    <property type="molecule type" value="Genomic_DNA"/>
</dbReference>
<proteinExistence type="predicted"/>
<organism evidence="2">
    <name type="scientific">uncultured Caudovirales phage</name>
    <dbReference type="NCBI Taxonomy" id="2100421"/>
    <lineage>
        <taxon>Viruses</taxon>
        <taxon>Duplodnaviria</taxon>
        <taxon>Heunggongvirae</taxon>
        <taxon>Uroviricota</taxon>
        <taxon>Caudoviricetes</taxon>
        <taxon>Peduoviridae</taxon>
        <taxon>Maltschvirus</taxon>
        <taxon>Maltschvirus maltsch</taxon>
    </lineage>
</organism>
<sequence>MDRLFILALLASAPAAQAADCAWAASDNTGRVWAHRDQCSTSQSGSTTEIIVGARDTLWSVAGGVGRQIIPNLIWTKEGGWTRDRSRDQVIWEGSVAPTDKACHIDGRGGGGWEFSNGLRICTGGR</sequence>
<reference evidence="2" key="1">
    <citation type="submission" date="2020-04" db="EMBL/GenBank/DDBJ databases">
        <authorList>
            <person name="Chiriac C."/>
            <person name="Salcher M."/>
            <person name="Ghai R."/>
            <person name="Kavagutti S V."/>
        </authorList>
    </citation>
    <scope>NUCLEOTIDE SEQUENCE</scope>
</reference>
<accession>A0A6J5KQY1</accession>
<evidence type="ECO:0000313" key="1">
    <source>
        <dbReference type="EMBL" id="CAB4122487.1"/>
    </source>
</evidence>